<keyword evidence="5 14" id="KW-1003">Cell membrane</keyword>
<keyword evidence="14" id="KW-0997">Cell inner membrane</keyword>
<dbReference type="EC" id="3.6.1.27" evidence="3 14"/>
<evidence type="ECO:0000256" key="9">
    <source>
        <dbReference type="ARBA" id="ARBA00023136"/>
    </source>
</evidence>
<keyword evidence="8 14" id="KW-1133">Transmembrane helix</keyword>
<comment type="catalytic activity">
    <reaction evidence="13 14">
        <text>di-trans,octa-cis-undecaprenyl diphosphate + H2O = di-trans,octa-cis-undecaprenyl phosphate + phosphate + H(+)</text>
        <dbReference type="Rhea" id="RHEA:28094"/>
        <dbReference type="ChEBI" id="CHEBI:15377"/>
        <dbReference type="ChEBI" id="CHEBI:15378"/>
        <dbReference type="ChEBI" id="CHEBI:43474"/>
        <dbReference type="ChEBI" id="CHEBI:58405"/>
        <dbReference type="ChEBI" id="CHEBI:60392"/>
        <dbReference type="EC" id="3.6.1.27"/>
    </reaction>
</comment>
<keyword evidence="15" id="KW-0418">Kinase</keyword>
<evidence type="ECO:0000256" key="11">
    <source>
        <dbReference type="ARBA" id="ARBA00032707"/>
    </source>
</evidence>
<keyword evidence="9 14" id="KW-0472">Membrane</keyword>
<dbReference type="NCBIfam" id="TIGR00753">
    <property type="entry name" value="undec_PP_bacA"/>
    <property type="match status" value="1"/>
</dbReference>
<sequence>MDLLLLLKAAILGILEGATEFLPISSTGHLIVAGDLLNFNDDKGKVFEIVIQLGAILAVCWEYRTRLTGIAQGLTSNPKSQRFVLNVFIGFLPAAVLGLVFHSFIKTHLFSPINVAVALIVGGFLILWIERHFDGKDVVHKAATLDDITPLQALKVGFAQSLAMIPGTSRSGATILGGMLFGLSRKAATEFSFFLAIPVMLAASGYDVFKNRALFSADDIPMFAVGFIMAFIAALIAVKTLIRYVANHDFRAFAYYRIVFGTLVLIYFLKFA</sequence>
<feature type="transmembrane region" description="Helical" evidence="14">
    <location>
        <begin position="83"/>
        <end position="105"/>
    </location>
</feature>
<dbReference type="RefSeq" id="WP_013443316.1">
    <property type="nucleotide sequence ID" value="NC_012969.1"/>
</dbReference>
<dbReference type="OrthoDB" id="9808289at2"/>
<feature type="transmembrane region" description="Helical" evidence="14">
    <location>
        <begin position="254"/>
        <end position="271"/>
    </location>
</feature>
<dbReference type="GO" id="GO:0005886">
    <property type="term" value="C:plasma membrane"/>
    <property type="evidence" value="ECO:0007669"/>
    <property type="project" value="UniProtKB-SubCell"/>
</dbReference>
<keyword evidence="10 14" id="KW-0046">Antibiotic resistance</keyword>
<keyword evidence="14" id="KW-0573">Peptidoglycan synthesis</keyword>
<dbReference type="InterPro" id="IPR003824">
    <property type="entry name" value="UppP"/>
</dbReference>
<dbReference type="HOGENOM" id="CLU_060296_2_0_4"/>
<reference evidence="15 16" key="2">
    <citation type="journal article" date="2011" name="J. Bacteriol.">
        <title>Genomes of three methylotrophs from a single niche uncover genetic and metabolic divergence of Methylophilaceae.</title>
        <authorList>
            <person name="Lapidus A."/>
            <person name="Clum A."/>
            <person name="Labutti K."/>
            <person name="Kaluzhnaya M.G."/>
            <person name="Lim S."/>
            <person name="Beck D.A."/>
            <person name="Glavina Del Rio T."/>
            <person name="Nolan M."/>
            <person name="Mavromatis K."/>
            <person name="Huntemann M."/>
            <person name="Lucas S."/>
            <person name="Lidstrom M.E."/>
            <person name="Ivanova N."/>
            <person name="Chistoserdova L."/>
        </authorList>
    </citation>
    <scope>NUCLEOTIDE SEQUENCE [LARGE SCALE GENOMIC DNA]</scope>
    <source>
        <strain evidence="15 16">SIP3-4</strain>
    </source>
</reference>
<gene>
    <name evidence="14" type="primary">uppP</name>
    <name evidence="15" type="ordered locus">Msip34_2614</name>
</gene>
<keyword evidence="15" id="KW-0808">Transferase</keyword>
<dbReference type="Pfam" id="PF02673">
    <property type="entry name" value="BacA"/>
    <property type="match status" value="1"/>
</dbReference>
<dbReference type="GO" id="GO:0008360">
    <property type="term" value="P:regulation of cell shape"/>
    <property type="evidence" value="ECO:0007669"/>
    <property type="project" value="UniProtKB-KW"/>
</dbReference>
<dbReference type="KEGG" id="mei:Msip34_2614"/>
<evidence type="ECO:0000256" key="3">
    <source>
        <dbReference type="ARBA" id="ARBA00012374"/>
    </source>
</evidence>
<evidence type="ECO:0000313" key="16">
    <source>
        <dbReference type="Proteomes" id="UP000002743"/>
    </source>
</evidence>
<dbReference type="GO" id="GO:0071555">
    <property type="term" value="P:cell wall organization"/>
    <property type="evidence" value="ECO:0007669"/>
    <property type="project" value="UniProtKB-KW"/>
</dbReference>
<dbReference type="GO" id="GO:0009252">
    <property type="term" value="P:peptidoglycan biosynthetic process"/>
    <property type="evidence" value="ECO:0007669"/>
    <property type="project" value="UniProtKB-KW"/>
</dbReference>
<keyword evidence="14" id="KW-0133">Cell shape</keyword>
<keyword evidence="6 14" id="KW-0812">Transmembrane</keyword>
<reference evidence="16" key="1">
    <citation type="submission" date="2009-07" db="EMBL/GenBank/DDBJ databases">
        <title>Complete sequence of chromosome of Methylovorus sp. SIP3-4.</title>
        <authorList>
            <person name="Lucas S."/>
            <person name="Copeland A."/>
            <person name="Lapidus A."/>
            <person name="Glavina del Rio T."/>
            <person name="Tice H."/>
            <person name="Bruce D."/>
            <person name="Goodwin L."/>
            <person name="Pitluck S."/>
            <person name="Clum A."/>
            <person name="Larimer F."/>
            <person name="Land M."/>
            <person name="Hauser L."/>
            <person name="Kyrpides N."/>
            <person name="Mikhailova N."/>
            <person name="Kayluzhnaya M."/>
            <person name="Chistoserdova L."/>
        </authorList>
    </citation>
    <scope>NUCLEOTIDE SEQUENCE [LARGE SCALE GENOMIC DNA]</scope>
    <source>
        <strain evidence="16">SIP3-4</strain>
    </source>
</reference>
<dbReference type="HAMAP" id="MF_01006">
    <property type="entry name" value="Undec_diphosphatase"/>
    <property type="match status" value="1"/>
</dbReference>
<protein>
    <recommendedName>
        <fullName evidence="4 14">Undecaprenyl-diphosphatase</fullName>
        <ecNumber evidence="3 14">3.6.1.27</ecNumber>
    </recommendedName>
    <alternativeName>
        <fullName evidence="12 14">Bacitracin resistance protein</fullName>
    </alternativeName>
    <alternativeName>
        <fullName evidence="11 14">Undecaprenyl pyrophosphate phosphatase</fullName>
    </alternativeName>
</protein>
<name>C6XB81_METGS</name>
<evidence type="ECO:0000256" key="13">
    <source>
        <dbReference type="ARBA" id="ARBA00047594"/>
    </source>
</evidence>
<dbReference type="NCBIfam" id="NF001389">
    <property type="entry name" value="PRK00281.1-2"/>
    <property type="match status" value="1"/>
</dbReference>
<evidence type="ECO:0000256" key="5">
    <source>
        <dbReference type="ARBA" id="ARBA00022475"/>
    </source>
</evidence>
<dbReference type="PANTHER" id="PTHR30622:SF3">
    <property type="entry name" value="UNDECAPRENYL-DIPHOSPHATASE"/>
    <property type="match status" value="1"/>
</dbReference>
<keyword evidence="16" id="KW-1185">Reference proteome</keyword>
<evidence type="ECO:0000256" key="8">
    <source>
        <dbReference type="ARBA" id="ARBA00022989"/>
    </source>
</evidence>
<evidence type="ECO:0000256" key="2">
    <source>
        <dbReference type="ARBA" id="ARBA00010621"/>
    </source>
</evidence>
<comment type="subcellular location">
    <subcellularLocation>
        <location evidence="14">Cell inner membrane</location>
        <topology evidence="14">Multi-pass membrane protein</topology>
    </subcellularLocation>
    <subcellularLocation>
        <location evidence="1">Cell membrane</location>
        <topology evidence="1">Multi-pass membrane protein</topology>
    </subcellularLocation>
</comment>
<feature type="transmembrane region" description="Helical" evidence="14">
    <location>
        <begin position="111"/>
        <end position="129"/>
    </location>
</feature>
<evidence type="ECO:0000256" key="10">
    <source>
        <dbReference type="ARBA" id="ARBA00023251"/>
    </source>
</evidence>
<proteinExistence type="inferred from homology"/>
<evidence type="ECO:0000256" key="14">
    <source>
        <dbReference type="HAMAP-Rule" id="MF_01006"/>
    </source>
</evidence>
<dbReference type="EMBL" id="CP001674">
    <property type="protein sequence ID" value="ACT51851.1"/>
    <property type="molecule type" value="Genomic_DNA"/>
</dbReference>
<evidence type="ECO:0000256" key="4">
    <source>
        <dbReference type="ARBA" id="ARBA00021581"/>
    </source>
</evidence>
<dbReference type="AlphaFoldDB" id="C6XB81"/>
<dbReference type="GO" id="GO:0046677">
    <property type="term" value="P:response to antibiotic"/>
    <property type="evidence" value="ECO:0007669"/>
    <property type="project" value="UniProtKB-UniRule"/>
</dbReference>
<dbReference type="PANTHER" id="PTHR30622">
    <property type="entry name" value="UNDECAPRENYL-DIPHOSPHATASE"/>
    <property type="match status" value="1"/>
</dbReference>
<feature type="transmembrane region" description="Helical" evidence="14">
    <location>
        <begin position="46"/>
        <end position="63"/>
    </location>
</feature>
<evidence type="ECO:0000256" key="7">
    <source>
        <dbReference type="ARBA" id="ARBA00022801"/>
    </source>
</evidence>
<dbReference type="GO" id="GO:0016301">
    <property type="term" value="F:kinase activity"/>
    <property type="evidence" value="ECO:0007669"/>
    <property type="project" value="UniProtKB-KW"/>
</dbReference>
<feature type="transmembrane region" description="Helical" evidence="14">
    <location>
        <begin position="221"/>
        <end position="242"/>
    </location>
</feature>
<evidence type="ECO:0000256" key="1">
    <source>
        <dbReference type="ARBA" id="ARBA00004651"/>
    </source>
</evidence>
<evidence type="ECO:0000313" key="15">
    <source>
        <dbReference type="EMBL" id="ACT51851.1"/>
    </source>
</evidence>
<comment type="similarity">
    <text evidence="2 14">Belongs to the UppP family.</text>
</comment>
<dbReference type="Proteomes" id="UP000002743">
    <property type="component" value="Chromosome"/>
</dbReference>
<evidence type="ECO:0000256" key="6">
    <source>
        <dbReference type="ARBA" id="ARBA00022692"/>
    </source>
</evidence>
<comment type="function">
    <text evidence="14">Catalyzes the dephosphorylation of undecaprenyl diphosphate (UPP). Confers resistance to bacitracin.</text>
</comment>
<keyword evidence="7 14" id="KW-0378">Hydrolase</keyword>
<dbReference type="STRING" id="582744.Msip34_2614"/>
<feature type="transmembrane region" description="Helical" evidence="14">
    <location>
        <begin position="191"/>
        <end position="209"/>
    </location>
</feature>
<keyword evidence="14" id="KW-0961">Cell wall biogenesis/degradation</keyword>
<dbReference type="GO" id="GO:0050380">
    <property type="term" value="F:undecaprenyl-diphosphatase activity"/>
    <property type="evidence" value="ECO:0007669"/>
    <property type="project" value="UniProtKB-UniRule"/>
</dbReference>
<organism evidence="15 16">
    <name type="scientific">Methylovorus glucosotrophus (strain SIP3-4)</name>
    <dbReference type="NCBI Taxonomy" id="582744"/>
    <lineage>
        <taxon>Bacteria</taxon>
        <taxon>Pseudomonadati</taxon>
        <taxon>Pseudomonadota</taxon>
        <taxon>Betaproteobacteria</taxon>
        <taxon>Nitrosomonadales</taxon>
        <taxon>Methylophilaceae</taxon>
        <taxon>Methylovorus</taxon>
    </lineage>
</organism>
<evidence type="ECO:0000256" key="12">
    <source>
        <dbReference type="ARBA" id="ARBA00032932"/>
    </source>
</evidence>
<dbReference type="eggNOG" id="COG1968">
    <property type="taxonomic scope" value="Bacteria"/>
</dbReference>
<accession>C6XB81</accession>
<comment type="miscellaneous">
    <text evidence="14">Bacitracin is thought to be involved in the inhibition of peptidoglycan synthesis by sequestering undecaprenyl diphosphate, thereby reducing the pool of lipid carrier available.</text>
</comment>
<dbReference type="NCBIfam" id="NF001390">
    <property type="entry name" value="PRK00281.1-4"/>
    <property type="match status" value="1"/>
</dbReference>